<protein>
    <submittedName>
        <fullName evidence="1">Uncharacterized protein</fullName>
    </submittedName>
</protein>
<sequence>MDENSVVHRLLCQESVEYRTLLTPDQRLAFFEALPKTTRLRLKGMAVAEKGTGRHRLLLNDSKVTSDSSLRLETLGDLIRIGKKNFFNFEPRDLTTVETPVERAHQDWCAAVQDHGLIAVPGPPLELVGFRTDNYEPDQLSAFLLTDLYDHVLLACENVAKTYFERRYPLETSFSTGDDEKVIIQTIPECYSQAEKDVLSSDKLLQQYTELRRRFKVWLLQDLHLRTVSVIQSFLHQHPDFPRVLVLPQSGDVSDSESDEEDIPCVTVVLRDRSVRDESLSTFSLDITERESTIAFDELRNLVKMMEGWTLQSVMALSAQYCPLYPNGWSNKDKVIHSEA</sequence>
<dbReference type="Proteomes" id="UP000315496">
    <property type="component" value="Chromosome 1"/>
</dbReference>
<comment type="caution">
    <text evidence="1">The sequence shown here is derived from an EMBL/GenBank/DDBJ whole genome shotgun (WGS) entry which is preliminary data.</text>
</comment>
<evidence type="ECO:0000313" key="1">
    <source>
        <dbReference type="EMBL" id="TNJ30390.1"/>
    </source>
</evidence>
<reference evidence="1 2" key="1">
    <citation type="submission" date="2019-05" db="EMBL/GenBank/DDBJ databases">
        <title>The compact genome of Giardia muris reveals important steps in the evolution of intestinal protozoan parasites.</title>
        <authorList>
            <person name="Xu F."/>
            <person name="Jimenez-Gonzalez A."/>
            <person name="Einarsson E."/>
            <person name="Astvaldsson A."/>
            <person name="Peirasmaki D."/>
            <person name="Eckmann L."/>
            <person name="Andersson J.O."/>
            <person name="Svard S.G."/>
            <person name="Jerlstrom-Hultqvist J."/>
        </authorList>
    </citation>
    <scope>NUCLEOTIDE SEQUENCE [LARGE SCALE GENOMIC DNA]</scope>
    <source>
        <strain evidence="1 2">Roberts-Thomson</strain>
    </source>
</reference>
<gene>
    <name evidence="1" type="ORF">GMRT_13092</name>
</gene>
<dbReference type="VEuPathDB" id="GiardiaDB:GMRT_13092"/>
<organism evidence="1 2">
    <name type="scientific">Giardia muris</name>
    <dbReference type="NCBI Taxonomy" id="5742"/>
    <lineage>
        <taxon>Eukaryota</taxon>
        <taxon>Metamonada</taxon>
        <taxon>Diplomonadida</taxon>
        <taxon>Hexamitidae</taxon>
        <taxon>Giardiinae</taxon>
        <taxon>Giardia</taxon>
    </lineage>
</organism>
<keyword evidence="2" id="KW-1185">Reference proteome</keyword>
<evidence type="ECO:0000313" key="2">
    <source>
        <dbReference type="Proteomes" id="UP000315496"/>
    </source>
</evidence>
<dbReference type="EMBL" id="VDLU01000001">
    <property type="protein sequence ID" value="TNJ30390.1"/>
    <property type="molecule type" value="Genomic_DNA"/>
</dbReference>
<accession>A0A4Z1SY04</accession>
<proteinExistence type="predicted"/>
<name>A0A4Z1SY04_GIAMU</name>
<dbReference type="OrthoDB" id="10357276at2759"/>
<dbReference type="AlphaFoldDB" id="A0A4Z1SY04"/>